<organism evidence="13 14">
    <name type="scientific">Capsicum annuum</name>
    <name type="common">Capsicum pepper</name>
    <dbReference type="NCBI Taxonomy" id="4072"/>
    <lineage>
        <taxon>Eukaryota</taxon>
        <taxon>Viridiplantae</taxon>
        <taxon>Streptophyta</taxon>
        <taxon>Embryophyta</taxon>
        <taxon>Tracheophyta</taxon>
        <taxon>Spermatophyta</taxon>
        <taxon>Magnoliopsida</taxon>
        <taxon>eudicotyledons</taxon>
        <taxon>Gunneridae</taxon>
        <taxon>Pentapetalae</taxon>
        <taxon>asterids</taxon>
        <taxon>lamiids</taxon>
        <taxon>Solanales</taxon>
        <taxon>Solanaceae</taxon>
        <taxon>Solanoideae</taxon>
        <taxon>Capsiceae</taxon>
        <taxon>Capsicum</taxon>
    </lineage>
</organism>
<keyword evidence="8 13" id="KW-0418">Kinase</keyword>
<comment type="catalytic activity">
    <reaction evidence="1">
        <text>5-(2-hydroxyethyl)-4-methylthiazole + ATP = 4-methyl-5-(2-phosphooxyethyl)-thiazole + ADP + H(+)</text>
        <dbReference type="Rhea" id="RHEA:24212"/>
        <dbReference type="ChEBI" id="CHEBI:15378"/>
        <dbReference type="ChEBI" id="CHEBI:17957"/>
        <dbReference type="ChEBI" id="CHEBI:30616"/>
        <dbReference type="ChEBI" id="CHEBI:58296"/>
        <dbReference type="ChEBI" id="CHEBI:456216"/>
        <dbReference type="EC" id="2.7.1.50"/>
    </reaction>
</comment>
<dbReference type="UniPathway" id="UPA00060">
    <property type="reaction ID" value="UER00139"/>
</dbReference>
<comment type="pathway">
    <text evidence="3">Cofactor biosynthesis; thiamine diphosphate biosynthesis; 4-methyl-5-(2-phosphoethyl)-thiazole from 5-(2-hydroxyethyl)-4-methylthiazole: step 1/1.</text>
</comment>
<evidence type="ECO:0000256" key="7">
    <source>
        <dbReference type="ARBA" id="ARBA00022741"/>
    </source>
</evidence>
<dbReference type="SUPFAM" id="SSF53613">
    <property type="entry name" value="Ribokinase-like"/>
    <property type="match status" value="1"/>
</dbReference>
<sequence>MIEMGSYGSRGEDEGVDSVHGSSDAVEAAKSLAQQTGCVVAVSGAIDYITDGDRVVYVYNGVPMLQKITASGCSVTALITAFVAVDPSHAVEATASALAIFGVASETGMDMARGPGSLRTLLIDSLYGLDEATVLGRVRINHL</sequence>
<evidence type="ECO:0000256" key="6">
    <source>
        <dbReference type="ARBA" id="ARBA00022723"/>
    </source>
</evidence>
<dbReference type="GO" id="GO:0000287">
    <property type="term" value="F:magnesium ion binding"/>
    <property type="evidence" value="ECO:0007669"/>
    <property type="project" value="InterPro"/>
</dbReference>
<keyword evidence="5" id="KW-0808">Transferase</keyword>
<comment type="cofactor">
    <cofactor evidence="2">
        <name>Mg(2+)</name>
        <dbReference type="ChEBI" id="CHEBI:18420"/>
    </cofactor>
</comment>
<keyword evidence="6" id="KW-0479">Metal-binding</keyword>
<keyword evidence="9" id="KW-0067">ATP-binding</keyword>
<dbReference type="Gene3D" id="3.40.1190.20">
    <property type="match status" value="1"/>
</dbReference>
<gene>
    <name evidence="13" type="ORF">T459_15224</name>
</gene>
<reference evidence="13 14" key="2">
    <citation type="journal article" date="2017" name="Genome Biol.">
        <title>New reference genome sequences of hot pepper reveal the massive evolution of plant disease-resistance genes by retroduplication.</title>
        <authorList>
            <person name="Kim S."/>
            <person name="Park J."/>
            <person name="Yeom S.I."/>
            <person name="Kim Y.M."/>
            <person name="Seo E."/>
            <person name="Kim K.T."/>
            <person name="Kim M.S."/>
            <person name="Lee J.M."/>
            <person name="Cheong K."/>
            <person name="Shin H.S."/>
            <person name="Kim S.B."/>
            <person name="Han K."/>
            <person name="Lee J."/>
            <person name="Park M."/>
            <person name="Lee H.A."/>
            <person name="Lee H.Y."/>
            <person name="Lee Y."/>
            <person name="Oh S."/>
            <person name="Lee J.H."/>
            <person name="Choi E."/>
            <person name="Choi E."/>
            <person name="Lee S.E."/>
            <person name="Jeon J."/>
            <person name="Kim H."/>
            <person name="Choi G."/>
            <person name="Song H."/>
            <person name="Lee J."/>
            <person name="Lee S.C."/>
            <person name="Kwon J.K."/>
            <person name="Lee H.Y."/>
            <person name="Koo N."/>
            <person name="Hong Y."/>
            <person name="Kim R.W."/>
            <person name="Kang W.H."/>
            <person name="Huh J.H."/>
            <person name="Kang B.C."/>
            <person name="Yang T.J."/>
            <person name="Lee Y.H."/>
            <person name="Bennetzen J.L."/>
            <person name="Choi D."/>
        </authorList>
    </citation>
    <scope>NUCLEOTIDE SEQUENCE [LARGE SCALE GENOMIC DNA]</scope>
    <source>
        <strain evidence="14">cv. CM334</strain>
    </source>
</reference>
<keyword evidence="11" id="KW-0784">Thiamine biosynthesis</keyword>
<dbReference type="AlphaFoldDB" id="A0A2G2ZJN3"/>
<evidence type="ECO:0000256" key="5">
    <source>
        <dbReference type="ARBA" id="ARBA00022679"/>
    </source>
</evidence>
<dbReference type="GO" id="GO:0005524">
    <property type="term" value="F:ATP binding"/>
    <property type="evidence" value="ECO:0007669"/>
    <property type="project" value="UniProtKB-KW"/>
</dbReference>
<dbReference type="Pfam" id="PF02110">
    <property type="entry name" value="HK"/>
    <property type="match status" value="1"/>
</dbReference>
<feature type="region of interest" description="Disordered" evidence="12">
    <location>
        <begin position="1"/>
        <end position="21"/>
    </location>
</feature>
<evidence type="ECO:0000313" key="14">
    <source>
        <dbReference type="Proteomes" id="UP000222542"/>
    </source>
</evidence>
<dbReference type="EC" id="2.7.1.50" evidence="4"/>
<keyword evidence="10" id="KW-0460">Magnesium</keyword>
<dbReference type="GO" id="GO:0004417">
    <property type="term" value="F:hydroxyethylthiazole kinase activity"/>
    <property type="evidence" value="ECO:0007669"/>
    <property type="project" value="UniProtKB-EC"/>
</dbReference>
<dbReference type="OMA" id="IFHHAAD"/>
<proteinExistence type="predicted"/>
<dbReference type="InterPro" id="IPR029056">
    <property type="entry name" value="Ribokinase-like"/>
</dbReference>
<dbReference type="STRING" id="4072.A0A2G2ZJN3"/>
<evidence type="ECO:0000256" key="3">
    <source>
        <dbReference type="ARBA" id="ARBA00004868"/>
    </source>
</evidence>
<dbReference type="GO" id="GO:0009229">
    <property type="term" value="P:thiamine diphosphate biosynthetic process"/>
    <property type="evidence" value="ECO:0007669"/>
    <property type="project" value="UniProtKB-UniPathway"/>
</dbReference>
<keyword evidence="14" id="KW-1185">Reference proteome</keyword>
<evidence type="ECO:0000313" key="13">
    <source>
        <dbReference type="EMBL" id="PHT82209.1"/>
    </source>
</evidence>
<dbReference type="EMBL" id="AYRZ02000005">
    <property type="protein sequence ID" value="PHT82209.1"/>
    <property type="molecule type" value="Genomic_DNA"/>
</dbReference>
<name>A0A2G2ZJN3_CAPAN</name>
<evidence type="ECO:0000256" key="1">
    <source>
        <dbReference type="ARBA" id="ARBA00001771"/>
    </source>
</evidence>
<keyword evidence="7" id="KW-0547">Nucleotide-binding</keyword>
<evidence type="ECO:0000256" key="12">
    <source>
        <dbReference type="SAM" id="MobiDB-lite"/>
    </source>
</evidence>
<evidence type="ECO:0000256" key="2">
    <source>
        <dbReference type="ARBA" id="ARBA00001946"/>
    </source>
</evidence>
<reference evidence="13 14" key="1">
    <citation type="journal article" date="2014" name="Nat. Genet.">
        <title>Genome sequence of the hot pepper provides insights into the evolution of pungency in Capsicum species.</title>
        <authorList>
            <person name="Kim S."/>
            <person name="Park M."/>
            <person name="Yeom S.I."/>
            <person name="Kim Y.M."/>
            <person name="Lee J.M."/>
            <person name="Lee H.A."/>
            <person name="Seo E."/>
            <person name="Choi J."/>
            <person name="Cheong K."/>
            <person name="Kim K.T."/>
            <person name="Jung K."/>
            <person name="Lee G.W."/>
            <person name="Oh S.K."/>
            <person name="Bae C."/>
            <person name="Kim S.B."/>
            <person name="Lee H.Y."/>
            <person name="Kim S.Y."/>
            <person name="Kim M.S."/>
            <person name="Kang B.C."/>
            <person name="Jo Y.D."/>
            <person name="Yang H.B."/>
            <person name="Jeong H.J."/>
            <person name="Kang W.H."/>
            <person name="Kwon J.K."/>
            <person name="Shin C."/>
            <person name="Lim J.Y."/>
            <person name="Park J.H."/>
            <person name="Huh J.H."/>
            <person name="Kim J.S."/>
            <person name="Kim B.D."/>
            <person name="Cohen O."/>
            <person name="Paran I."/>
            <person name="Suh M.C."/>
            <person name="Lee S.B."/>
            <person name="Kim Y.K."/>
            <person name="Shin Y."/>
            <person name="Noh S.J."/>
            <person name="Park J."/>
            <person name="Seo Y.S."/>
            <person name="Kwon S.Y."/>
            <person name="Kim H.A."/>
            <person name="Park J.M."/>
            <person name="Kim H.J."/>
            <person name="Choi S.B."/>
            <person name="Bosland P.W."/>
            <person name="Reeves G."/>
            <person name="Jo S.H."/>
            <person name="Lee B.W."/>
            <person name="Cho H.T."/>
            <person name="Choi H.S."/>
            <person name="Lee M.S."/>
            <person name="Yu Y."/>
            <person name="Do Choi Y."/>
            <person name="Park B.S."/>
            <person name="van Deynze A."/>
            <person name="Ashrafi H."/>
            <person name="Hill T."/>
            <person name="Kim W.T."/>
            <person name="Pai H.S."/>
            <person name="Ahn H.K."/>
            <person name="Yeam I."/>
            <person name="Giovannoni J.J."/>
            <person name="Rose J.K."/>
            <person name="Sorensen I."/>
            <person name="Lee S.J."/>
            <person name="Kim R.W."/>
            <person name="Choi I.Y."/>
            <person name="Choi B.S."/>
            <person name="Lim J.S."/>
            <person name="Lee Y.H."/>
            <person name="Choi D."/>
        </authorList>
    </citation>
    <scope>NUCLEOTIDE SEQUENCE [LARGE SCALE GENOMIC DNA]</scope>
    <source>
        <strain evidence="14">cv. CM334</strain>
    </source>
</reference>
<dbReference type="Gramene" id="PHT82209">
    <property type="protein sequence ID" value="PHT82209"/>
    <property type="gene ID" value="T459_15224"/>
</dbReference>
<evidence type="ECO:0000256" key="9">
    <source>
        <dbReference type="ARBA" id="ARBA00022840"/>
    </source>
</evidence>
<evidence type="ECO:0000256" key="8">
    <source>
        <dbReference type="ARBA" id="ARBA00022777"/>
    </source>
</evidence>
<protein>
    <recommendedName>
        <fullName evidence="4">hydroxyethylthiazole kinase</fullName>
        <ecNumber evidence="4">2.7.1.50</ecNumber>
    </recommendedName>
</protein>
<evidence type="ECO:0000256" key="11">
    <source>
        <dbReference type="ARBA" id="ARBA00022977"/>
    </source>
</evidence>
<dbReference type="GO" id="GO:0009228">
    <property type="term" value="P:thiamine biosynthetic process"/>
    <property type="evidence" value="ECO:0007669"/>
    <property type="project" value="UniProtKB-KW"/>
</dbReference>
<evidence type="ECO:0000256" key="10">
    <source>
        <dbReference type="ARBA" id="ARBA00022842"/>
    </source>
</evidence>
<accession>A0A2G2ZJN3</accession>
<evidence type="ECO:0000256" key="4">
    <source>
        <dbReference type="ARBA" id="ARBA00012129"/>
    </source>
</evidence>
<comment type="caution">
    <text evidence="13">The sequence shown here is derived from an EMBL/GenBank/DDBJ whole genome shotgun (WGS) entry which is preliminary data.</text>
</comment>
<dbReference type="Proteomes" id="UP000222542">
    <property type="component" value="Unassembled WGS sequence"/>
</dbReference>
<dbReference type="InterPro" id="IPR000417">
    <property type="entry name" value="Hyethyz_kinase"/>
</dbReference>